<dbReference type="EMBL" id="CP108222">
    <property type="protein sequence ID" value="WTT21957.1"/>
    <property type="molecule type" value="Genomic_DNA"/>
</dbReference>
<evidence type="ECO:0000313" key="7">
    <source>
        <dbReference type="EMBL" id="WTT21957.1"/>
    </source>
</evidence>
<evidence type="ECO:0000256" key="5">
    <source>
        <dbReference type="SAM" id="MobiDB-lite"/>
    </source>
</evidence>
<dbReference type="GO" id="GO:0005524">
    <property type="term" value="F:ATP binding"/>
    <property type="evidence" value="ECO:0007669"/>
    <property type="project" value="UniProtKB-KW"/>
</dbReference>
<feature type="region of interest" description="Disordered" evidence="5">
    <location>
        <begin position="279"/>
        <end position="300"/>
    </location>
</feature>
<accession>A0AAU2AET4</accession>
<dbReference type="InterPro" id="IPR013563">
    <property type="entry name" value="Oligopep_ABC_C"/>
</dbReference>
<feature type="domain" description="ABC transporter" evidence="6">
    <location>
        <begin position="307"/>
        <end position="549"/>
    </location>
</feature>
<gene>
    <name evidence="7" type="ORF">OHA22_43710</name>
</gene>
<dbReference type="InterPro" id="IPR003593">
    <property type="entry name" value="AAA+_ATPase"/>
</dbReference>
<proteinExistence type="inferred from homology"/>
<dbReference type="Pfam" id="PF08352">
    <property type="entry name" value="oligo_HPY"/>
    <property type="match status" value="2"/>
</dbReference>
<evidence type="ECO:0000256" key="4">
    <source>
        <dbReference type="ARBA" id="ARBA00022840"/>
    </source>
</evidence>
<protein>
    <submittedName>
        <fullName evidence="7">ABC transporter ATP-binding protein</fullName>
    </submittedName>
</protein>
<dbReference type="NCBIfam" id="NF007739">
    <property type="entry name" value="PRK10419.1"/>
    <property type="match status" value="2"/>
</dbReference>
<feature type="domain" description="ABC transporter" evidence="6">
    <location>
        <begin position="24"/>
        <end position="271"/>
    </location>
</feature>
<dbReference type="SUPFAM" id="SSF52540">
    <property type="entry name" value="P-loop containing nucleoside triphosphate hydrolases"/>
    <property type="match status" value="2"/>
</dbReference>
<evidence type="ECO:0000256" key="2">
    <source>
        <dbReference type="ARBA" id="ARBA00022448"/>
    </source>
</evidence>
<evidence type="ECO:0000256" key="3">
    <source>
        <dbReference type="ARBA" id="ARBA00022741"/>
    </source>
</evidence>
<dbReference type="AlphaFoldDB" id="A0AAU2AET4"/>
<dbReference type="PANTHER" id="PTHR43776:SF7">
    <property type="entry name" value="D,D-DIPEPTIDE TRANSPORT ATP-BINDING PROTEIN DDPF-RELATED"/>
    <property type="match status" value="1"/>
</dbReference>
<keyword evidence="4 7" id="KW-0067">ATP-binding</keyword>
<dbReference type="Pfam" id="PF00005">
    <property type="entry name" value="ABC_tran"/>
    <property type="match status" value="2"/>
</dbReference>
<dbReference type="GO" id="GO:0055085">
    <property type="term" value="P:transmembrane transport"/>
    <property type="evidence" value="ECO:0007669"/>
    <property type="project" value="UniProtKB-ARBA"/>
</dbReference>
<keyword evidence="3" id="KW-0547">Nucleotide-binding</keyword>
<dbReference type="Gene3D" id="3.40.50.300">
    <property type="entry name" value="P-loop containing nucleotide triphosphate hydrolases"/>
    <property type="match status" value="2"/>
</dbReference>
<dbReference type="NCBIfam" id="TIGR01727">
    <property type="entry name" value="oligo_HPY"/>
    <property type="match status" value="1"/>
</dbReference>
<dbReference type="GO" id="GO:0016887">
    <property type="term" value="F:ATP hydrolysis activity"/>
    <property type="evidence" value="ECO:0007669"/>
    <property type="project" value="InterPro"/>
</dbReference>
<sequence length="629" mass="66811">MNATVVGGTGKTEKDDESRAEAVLRFRDFGVRYGTAPASVRGVDLTVRAGEIVGLIGESGSGKTSVAMACLGLLPKQAQVSAELFEVCGTDLSAADDKALMRLRGGEVAMVFQDAMGALDPSMRVGRQIGEVLTRHRGLKGDARRRAVVELLRRVRVPEPEGRARQYPHQLSGGLRQRVAMALALAGEPRLLLADEPTTALDVTVQAEILALLRTIRDEFGVAILLISHDIGVIAQTADRVAVMRDGEIVETGSAEDVLLRPASEYTKMLLGSVPTLGKRVRPESANGPEGNATPQGTADADGSALFVADGLSRGFRSNGHTVHALKDVSLSVGRGEVLGVVGESGSGKSTLAKLLVRLDQPTSGRLEKDGTDYSGLRGKRLRAFRRAVQMVFQHPSGSLNPKLRVATSVREPLATSGVTGAEARRRIDEVLAEVGLPPEAAGRLPHEFSGGQKQRIAIARAIAARPEVVVLDEPTSALDVSVQAQVLDLLLRIQRAEDLTYVFISHDLAVVQAVSDRVLVMYAGRVVEIAEAQALFASPAHWYTRALLDAVPSADPRDRPESGATSPADAAPHEKRAETEGCAFAPRCSKAASRCWAEVPELSTVRAGHAAACHFPADAQTADVEVRA</sequence>
<dbReference type="InterPro" id="IPR027417">
    <property type="entry name" value="P-loop_NTPase"/>
</dbReference>
<evidence type="ECO:0000256" key="1">
    <source>
        <dbReference type="ARBA" id="ARBA00005417"/>
    </source>
</evidence>
<organism evidence="7">
    <name type="scientific">Streptomyces sp. NBC_00093</name>
    <dbReference type="NCBI Taxonomy" id="2975649"/>
    <lineage>
        <taxon>Bacteria</taxon>
        <taxon>Bacillati</taxon>
        <taxon>Actinomycetota</taxon>
        <taxon>Actinomycetes</taxon>
        <taxon>Kitasatosporales</taxon>
        <taxon>Streptomycetaceae</taxon>
        <taxon>Streptomyces</taxon>
    </lineage>
</organism>
<reference evidence="7" key="1">
    <citation type="submission" date="2022-10" db="EMBL/GenBank/DDBJ databases">
        <title>The complete genomes of actinobacterial strains from the NBC collection.</title>
        <authorList>
            <person name="Joergensen T.S."/>
            <person name="Alvarez Arevalo M."/>
            <person name="Sterndorff E.B."/>
            <person name="Faurdal D."/>
            <person name="Vuksanovic O."/>
            <person name="Mourched A.-S."/>
            <person name="Charusanti P."/>
            <person name="Shaw S."/>
            <person name="Blin K."/>
            <person name="Weber T."/>
        </authorList>
    </citation>
    <scope>NUCLEOTIDE SEQUENCE</scope>
    <source>
        <strain evidence="7">NBC_00093</strain>
    </source>
</reference>
<dbReference type="PROSITE" id="PS50893">
    <property type="entry name" value="ABC_TRANSPORTER_2"/>
    <property type="match status" value="2"/>
</dbReference>
<dbReference type="InterPro" id="IPR050319">
    <property type="entry name" value="ABC_transp_ATP-bind"/>
</dbReference>
<dbReference type="PANTHER" id="PTHR43776">
    <property type="entry name" value="TRANSPORT ATP-BINDING PROTEIN"/>
    <property type="match status" value="1"/>
</dbReference>
<dbReference type="CDD" id="cd03257">
    <property type="entry name" value="ABC_NikE_OppD_transporters"/>
    <property type="match status" value="2"/>
</dbReference>
<dbReference type="InterPro" id="IPR017871">
    <property type="entry name" value="ABC_transporter-like_CS"/>
</dbReference>
<dbReference type="InterPro" id="IPR003439">
    <property type="entry name" value="ABC_transporter-like_ATP-bd"/>
</dbReference>
<dbReference type="GO" id="GO:0015833">
    <property type="term" value="P:peptide transport"/>
    <property type="evidence" value="ECO:0007669"/>
    <property type="project" value="InterPro"/>
</dbReference>
<feature type="region of interest" description="Disordered" evidence="5">
    <location>
        <begin position="554"/>
        <end position="577"/>
    </location>
</feature>
<dbReference type="NCBIfam" id="NF008453">
    <property type="entry name" value="PRK11308.1"/>
    <property type="match status" value="2"/>
</dbReference>
<comment type="similarity">
    <text evidence="1">Belongs to the ABC transporter superfamily.</text>
</comment>
<dbReference type="SMART" id="SM00382">
    <property type="entry name" value="AAA"/>
    <property type="match status" value="2"/>
</dbReference>
<dbReference type="PROSITE" id="PS00211">
    <property type="entry name" value="ABC_TRANSPORTER_1"/>
    <property type="match status" value="1"/>
</dbReference>
<keyword evidence="2" id="KW-0813">Transport</keyword>
<dbReference type="FunFam" id="3.40.50.300:FF:000016">
    <property type="entry name" value="Oligopeptide ABC transporter ATP-binding component"/>
    <property type="match status" value="1"/>
</dbReference>
<evidence type="ECO:0000259" key="6">
    <source>
        <dbReference type="PROSITE" id="PS50893"/>
    </source>
</evidence>
<name>A0AAU2AET4_9ACTN</name>